<protein>
    <submittedName>
        <fullName evidence="2">Uncharacterized protein</fullName>
    </submittedName>
</protein>
<keyword evidence="3" id="KW-1185">Reference proteome</keyword>
<accession>A0ABN2XG19</accession>
<evidence type="ECO:0000313" key="2">
    <source>
        <dbReference type="EMBL" id="GAA2110946.1"/>
    </source>
</evidence>
<dbReference type="Proteomes" id="UP001500443">
    <property type="component" value="Unassembled WGS sequence"/>
</dbReference>
<name>A0ABN2XG19_9ACTN</name>
<sequence>MRDYSRLTRDEQADLKDAVEQLRAAGILTSVSQVAKAEDDVRAWAAGRLTGARLSSRYGWDADHLKPEYWRDEKRGLTVLLREEQWRAASGAAAERTRSGEPTRLGFLHKQPDGTTDVKHLPVVTVHRRTRTPVEQALSGRAWAVQDMPGMVAAEIPVNYRHHPEYGFPCAWCGVGAAQRLRLDQRDRPGLMCDGCVELHDMSTSMWPLEFD</sequence>
<comment type="caution">
    <text evidence="2">The sequence shown here is derived from an EMBL/GenBank/DDBJ whole genome shotgun (WGS) entry which is preliminary data.</text>
</comment>
<organism evidence="2 3">
    <name type="scientific">Streptomyces synnematoformans</name>
    <dbReference type="NCBI Taxonomy" id="415721"/>
    <lineage>
        <taxon>Bacteria</taxon>
        <taxon>Bacillati</taxon>
        <taxon>Actinomycetota</taxon>
        <taxon>Actinomycetes</taxon>
        <taxon>Kitasatosporales</taxon>
        <taxon>Streptomycetaceae</taxon>
        <taxon>Streptomyces</taxon>
    </lineage>
</organism>
<dbReference type="EMBL" id="BAAAPF010000010">
    <property type="protein sequence ID" value="GAA2110946.1"/>
    <property type="molecule type" value="Genomic_DNA"/>
</dbReference>
<proteinExistence type="predicted"/>
<evidence type="ECO:0000313" key="3">
    <source>
        <dbReference type="Proteomes" id="UP001500443"/>
    </source>
</evidence>
<feature type="region of interest" description="Disordered" evidence="1">
    <location>
        <begin position="91"/>
        <end position="112"/>
    </location>
</feature>
<reference evidence="2 3" key="1">
    <citation type="journal article" date="2019" name="Int. J. Syst. Evol. Microbiol.">
        <title>The Global Catalogue of Microorganisms (GCM) 10K type strain sequencing project: providing services to taxonomists for standard genome sequencing and annotation.</title>
        <authorList>
            <consortium name="The Broad Institute Genomics Platform"/>
            <consortium name="The Broad Institute Genome Sequencing Center for Infectious Disease"/>
            <person name="Wu L."/>
            <person name="Ma J."/>
        </authorList>
    </citation>
    <scope>NUCLEOTIDE SEQUENCE [LARGE SCALE GENOMIC DNA]</scope>
    <source>
        <strain evidence="2 3">JCM 15481</strain>
    </source>
</reference>
<evidence type="ECO:0000256" key="1">
    <source>
        <dbReference type="SAM" id="MobiDB-lite"/>
    </source>
</evidence>
<dbReference type="RefSeq" id="WP_344287977.1">
    <property type="nucleotide sequence ID" value="NZ_BAAAPF010000010.1"/>
</dbReference>
<gene>
    <name evidence="2" type="ORF">GCM10009802_08350</name>
</gene>